<keyword evidence="6 7" id="KW-0472">Membrane</keyword>
<dbReference type="PROSITE" id="PS50920">
    <property type="entry name" value="SOLCAR"/>
    <property type="match status" value="3"/>
</dbReference>
<accession>A0A9N9TTX6</accession>
<feature type="repeat" description="Solcar" evidence="7">
    <location>
        <begin position="113"/>
        <end position="200"/>
    </location>
</feature>
<dbReference type="Proteomes" id="UP001153712">
    <property type="component" value="Chromosome 8"/>
</dbReference>
<dbReference type="SUPFAM" id="SSF103506">
    <property type="entry name" value="Mitochondrial carrier"/>
    <property type="match status" value="1"/>
</dbReference>
<keyword evidence="5" id="KW-0677">Repeat</keyword>
<organism evidence="9 10">
    <name type="scientific">Phyllotreta striolata</name>
    <name type="common">Striped flea beetle</name>
    <name type="synonym">Crioceris striolata</name>
    <dbReference type="NCBI Taxonomy" id="444603"/>
    <lineage>
        <taxon>Eukaryota</taxon>
        <taxon>Metazoa</taxon>
        <taxon>Ecdysozoa</taxon>
        <taxon>Arthropoda</taxon>
        <taxon>Hexapoda</taxon>
        <taxon>Insecta</taxon>
        <taxon>Pterygota</taxon>
        <taxon>Neoptera</taxon>
        <taxon>Endopterygota</taxon>
        <taxon>Coleoptera</taxon>
        <taxon>Polyphaga</taxon>
        <taxon>Cucujiformia</taxon>
        <taxon>Chrysomeloidea</taxon>
        <taxon>Chrysomelidae</taxon>
        <taxon>Galerucinae</taxon>
        <taxon>Alticini</taxon>
        <taxon>Phyllotreta</taxon>
    </lineage>
</organism>
<evidence type="ECO:0000256" key="8">
    <source>
        <dbReference type="RuleBase" id="RU000488"/>
    </source>
</evidence>
<dbReference type="PANTHER" id="PTHR24089">
    <property type="entry name" value="SOLUTE CARRIER FAMILY 25"/>
    <property type="match status" value="1"/>
</dbReference>
<comment type="subcellular location">
    <subcellularLocation>
        <location evidence="1">Membrane</location>
        <topology evidence="1">Multi-pass membrane protein</topology>
    </subcellularLocation>
</comment>
<gene>
    <name evidence="9" type="ORF">PHYEVI_LOCUS10869</name>
</gene>
<dbReference type="GO" id="GO:0016020">
    <property type="term" value="C:membrane"/>
    <property type="evidence" value="ECO:0007669"/>
    <property type="project" value="UniProtKB-SubCell"/>
</dbReference>
<evidence type="ECO:0000313" key="10">
    <source>
        <dbReference type="Proteomes" id="UP001153712"/>
    </source>
</evidence>
<reference evidence="9" key="1">
    <citation type="submission" date="2022-01" db="EMBL/GenBank/DDBJ databases">
        <authorList>
            <person name="King R."/>
        </authorList>
    </citation>
    <scope>NUCLEOTIDE SEQUENCE</scope>
</reference>
<dbReference type="InterPro" id="IPR018108">
    <property type="entry name" value="MCP_transmembrane"/>
</dbReference>
<evidence type="ECO:0000256" key="6">
    <source>
        <dbReference type="ARBA" id="ARBA00023136"/>
    </source>
</evidence>
<feature type="repeat" description="Solcar" evidence="7">
    <location>
        <begin position="210"/>
        <end position="305"/>
    </location>
</feature>
<dbReference type="EMBL" id="OU900101">
    <property type="protein sequence ID" value="CAG9864617.1"/>
    <property type="molecule type" value="Genomic_DNA"/>
</dbReference>
<dbReference type="Gene3D" id="1.50.40.10">
    <property type="entry name" value="Mitochondrial carrier domain"/>
    <property type="match status" value="2"/>
</dbReference>
<proteinExistence type="inferred from homology"/>
<evidence type="ECO:0000256" key="7">
    <source>
        <dbReference type="PROSITE-ProRule" id="PRU00282"/>
    </source>
</evidence>
<comment type="similarity">
    <text evidence="2 8">Belongs to the mitochondrial carrier (TC 2.A.29) family.</text>
</comment>
<dbReference type="InterPro" id="IPR002067">
    <property type="entry name" value="MCP"/>
</dbReference>
<evidence type="ECO:0000256" key="5">
    <source>
        <dbReference type="ARBA" id="ARBA00022737"/>
    </source>
</evidence>
<keyword evidence="3 8" id="KW-0813">Transport</keyword>
<name>A0A9N9TTX6_PHYSR</name>
<protein>
    <recommendedName>
        <fullName evidence="11">Mitochondrial carrier protein</fullName>
    </recommendedName>
</protein>
<dbReference type="Pfam" id="PF00153">
    <property type="entry name" value="Mito_carr"/>
    <property type="match status" value="3"/>
</dbReference>
<dbReference type="AlphaFoldDB" id="A0A9N9TTX6"/>
<dbReference type="PRINTS" id="PR00926">
    <property type="entry name" value="MITOCARRIER"/>
</dbReference>
<evidence type="ECO:0000256" key="3">
    <source>
        <dbReference type="ARBA" id="ARBA00022448"/>
    </source>
</evidence>
<dbReference type="OrthoDB" id="18574at2759"/>
<sequence length="310" mass="35265">MVGYTKKYENFTTLDYALAGGGSGFVTRALCQPLDVLKIRLQLQVEPVSHRYPAKYQSLYQTLRVILHEEGIKALWKGHVPAQWLSIVYGMAQFSTYEYLDRRLVLLNASTKYTYMFNFLSGTIAGCTATVVSFPFDVARTRLVGQSERKMIYKGTVHSWRRMVKSESYSTLFRGLLPTFIQVGPHAGIQFVSYKLFNDIQRLMFKYKDTSMSASMVSGSLAGLVAKTAIYPFDLLKKRMQVQGFDEGRRLFGKLFHCNGLLDAFRKVYIGEGVAGFFKGYLPSMVKAVVTGGLYFSTYEMCCKFICYYK</sequence>
<feature type="repeat" description="Solcar" evidence="7">
    <location>
        <begin position="11"/>
        <end position="103"/>
    </location>
</feature>
<evidence type="ECO:0000256" key="4">
    <source>
        <dbReference type="ARBA" id="ARBA00022692"/>
    </source>
</evidence>
<evidence type="ECO:0000256" key="2">
    <source>
        <dbReference type="ARBA" id="ARBA00006375"/>
    </source>
</evidence>
<keyword evidence="10" id="KW-1185">Reference proteome</keyword>
<dbReference type="GO" id="GO:0055085">
    <property type="term" value="P:transmembrane transport"/>
    <property type="evidence" value="ECO:0007669"/>
    <property type="project" value="InterPro"/>
</dbReference>
<keyword evidence="4 7" id="KW-0812">Transmembrane</keyword>
<evidence type="ECO:0000313" key="9">
    <source>
        <dbReference type="EMBL" id="CAG9864617.1"/>
    </source>
</evidence>
<evidence type="ECO:0008006" key="11">
    <source>
        <dbReference type="Google" id="ProtNLM"/>
    </source>
</evidence>
<dbReference type="InterPro" id="IPR023395">
    <property type="entry name" value="MCP_dom_sf"/>
</dbReference>
<evidence type="ECO:0000256" key="1">
    <source>
        <dbReference type="ARBA" id="ARBA00004141"/>
    </source>
</evidence>